<dbReference type="EMBL" id="CADCUE010000173">
    <property type="protein sequence ID" value="CAA9343283.1"/>
    <property type="molecule type" value="Genomic_DNA"/>
</dbReference>
<feature type="compositionally biased region" description="Basic residues" evidence="1">
    <location>
        <begin position="460"/>
        <end position="474"/>
    </location>
</feature>
<feature type="compositionally biased region" description="Low complexity" evidence="1">
    <location>
        <begin position="235"/>
        <end position="245"/>
    </location>
</feature>
<feature type="compositionally biased region" description="Basic and acidic residues" evidence="1">
    <location>
        <begin position="304"/>
        <end position="330"/>
    </location>
</feature>
<feature type="compositionally biased region" description="Basic residues" evidence="1">
    <location>
        <begin position="256"/>
        <end position="265"/>
    </location>
</feature>
<feature type="compositionally biased region" description="Basic residues" evidence="1">
    <location>
        <begin position="386"/>
        <end position="396"/>
    </location>
</feature>
<feature type="compositionally biased region" description="Basic residues" evidence="1">
    <location>
        <begin position="157"/>
        <end position="167"/>
    </location>
</feature>
<sequence length="527" mass="57905">DRRRCRHDRSRARRRREHHGRPHRPGRGRPPPRRGRAPGRRVDPQGGHRHPGLRPRVDGRSARAPGDGRGGAGGQRQDGVRRAVPRRGRAQGAARRLRHARGAGRRPAGQPAHPRLGRRGLGGCGRLALRRRLPAGPRGRTPGAPAVQHGDPCRADRARRRRDRRRAPGPGQPQRGAVPAGGRRRRAPAAAEPDRVAAPPGPDGRAHRGDARRPGRDAVPLRRGGVRRRQRRAAAQRPRGGLPPAHARGAQDARRHAPQGRRRLHDRAGSGAGRAARHRAAPVTQRPRPAGVLRQRRAGPAHPRRADARLQHAAVRADRHGQDAARDAVRRGRRRRGRAGPARRLRGDPGAGPPQRPGDGSRLRGVRAGRAAAHRLALPGGGLPRRPPRRGPRPRRAAAAGAPRDRQPVGAGAARVDARLPRVRHRGHVLRQDGRPGLARDRRLTSPRRGDVGHGEPHLGSHRRDRRAASRRAPQRAQAGHPRAQDARQQPRPLHPRARHRRGRPGRRRALHGGDRHPVRPVPRQRL</sequence>
<feature type="compositionally biased region" description="Low complexity" evidence="1">
    <location>
        <begin position="366"/>
        <end position="378"/>
    </location>
</feature>
<feature type="compositionally biased region" description="Basic residues" evidence="1">
    <location>
        <begin position="1"/>
        <end position="39"/>
    </location>
</feature>
<feature type="compositionally biased region" description="Basic residues" evidence="1">
    <location>
        <begin position="224"/>
        <end position="234"/>
    </location>
</feature>
<feature type="compositionally biased region" description="Basic residues" evidence="1">
    <location>
        <begin position="83"/>
        <end position="104"/>
    </location>
</feature>
<feature type="non-terminal residue" evidence="2">
    <location>
        <position position="527"/>
    </location>
</feature>
<evidence type="ECO:0000256" key="1">
    <source>
        <dbReference type="SAM" id="MobiDB-lite"/>
    </source>
</evidence>
<feature type="compositionally biased region" description="Gly residues" evidence="1">
    <location>
        <begin position="67"/>
        <end position="76"/>
    </location>
</feature>
<feature type="compositionally biased region" description="Basic and acidic residues" evidence="1">
    <location>
        <begin position="430"/>
        <end position="459"/>
    </location>
</feature>
<feature type="compositionally biased region" description="Basic residues" evidence="1">
    <location>
        <begin position="331"/>
        <end position="344"/>
    </location>
</feature>
<organism evidence="2">
    <name type="scientific">uncultured Frankineae bacterium</name>
    <dbReference type="NCBI Taxonomy" id="437475"/>
    <lineage>
        <taxon>Bacteria</taxon>
        <taxon>Bacillati</taxon>
        <taxon>Actinomycetota</taxon>
        <taxon>Actinomycetes</taxon>
        <taxon>Frankiales</taxon>
        <taxon>environmental samples</taxon>
    </lineage>
</organism>
<feature type="region of interest" description="Disordered" evidence="1">
    <location>
        <begin position="1"/>
        <end position="527"/>
    </location>
</feature>
<proteinExistence type="predicted"/>
<feature type="compositionally biased region" description="Basic residues" evidence="1">
    <location>
        <begin position="294"/>
        <end position="303"/>
    </location>
</feature>
<name>A0A6J4LYG4_9ACTN</name>
<accession>A0A6J4LYG4</accession>
<feature type="compositionally biased region" description="Low complexity" evidence="1">
    <location>
        <begin position="134"/>
        <end position="146"/>
    </location>
</feature>
<dbReference type="AlphaFoldDB" id="A0A6J4LYG4"/>
<reference evidence="2" key="1">
    <citation type="submission" date="2020-02" db="EMBL/GenBank/DDBJ databases">
        <authorList>
            <person name="Meier V. D."/>
        </authorList>
    </citation>
    <scope>NUCLEOTIDE SEQUENCE</scope>
    <source>
        <strain evidence="2">AVDCRST_MAG16</strain>
    </source>
</reference>
<feature type="compositionally biased region" description="Basic residues" evidence="1">
    <location>
        <begin position="494"/>
        <end position="511"/>
    </location>
</feature>
<feature type="non-terminal residue" evidence="2">
    <location>
        <position position="1"/>
    </location>
</feature>
<evidence type="ECO:0000313" key="2">
    <source>
        <dbReference type="EMBL" id="CAA9343283.1"/>
    </source>
</evidence>
<feature type="compositionally biased region" description="Low complexity" evidence="1">
    <location>
        <begin position="168"/>
        <end position="181"/>
    </location>
</feature>
<feature type="compositionally biased region" description="Low complexity" evidence="1">
    <location>
        <begin position="105"/>
        <end position="114"/>
    </location>
</feature>
<feature type="compositionally biased region" description="Basic and acidic residues" evidence="1">
    <location>
        <begin position="204"/>
        <end position="220"/>
    </location>
</feature>
<protein>
    <submittedName>
        <fullName evidence="2">Circadian clock protein KaiC</fullName>
    </submittedName>
</protein>
<gene>
    <name evidence="2" type="ORF">AVDCRST_MAG16-1900</name>
</gene>